<sequence length="83" mass="9635">MSKFEKLIKKILNGSSDANIEFDELVNLLHRLGFDERQRGTSHKIFFKDGVAEMINIQPIGSKAKPYQVKQVREIINKYKLND</sequence>
<reference evidence="1 2" key="1">
    <citation type="submission" date="2018-04" db="EMBL/GenBank/DDBJ databases">
        <title>Adhaeribacter sp. HMF7616 genome sequencing and assembly.</title>
        <authorList>
            <person name="Kang H."/>
            <person name="Kang J."/>
            <person name="Cha I."/>
            <person name="Kim H."/>
            <person name="Joh K."/>
        </authorList>
    </citation>
    <scope>NUCLEOTIDE SEQUENCE [LARGE SCALE GENOMIC DNA]</scope>
    <source>
        <strain evidence="1 2">HMF7616</strain>
    </source>
</reference>
<evidence type="ECO:0008006" key="3">
    <source>
        <dbReference type="Google" id="ProtNLM"/>
    </source>
</evidence>
<dbReference type="Proteomes" id="UP000253919">
    <property type="component" value="Unassembled WGS sequence"/>
</dbReference>
<keyword evidence="2" id="KW-1185">Reference proteome</keyword>
<name>A0A369QG48_9BACT</name>
<accession>A0A369QG48</accession>
<comment type="caution">
    <text evidence="1">The sequence shown here is derived from an EMBL/GenBank/DDBJ whole genome shotgun (WGS) entry which is preliminary data.</text>
</comment>
<dbReference type="OrthoDB" id="129814at2"/>
<evidence type="ECO:0000313" key="2">
    <source>
        <dbReference type="Proteomes" id="UP000253919"/>
    </source>
</evidence>
<organism evidence="1 2">
    <name type="scientific">Adhaeribacter pallidiroseus</name>
    <dbReference type="NCBI Taxonomy" id="2072847"/>
    <lineage>
        <taxon>Bacteria</taxon>
        <taxon>Pseudomonadati</taxon>
        <taxon>Bacteroidota</taxon>
        <taxon>Cytophagia</taxon>
        <taxon>Cytophagales</taxon>
        <taxon>Hymenobacteraceae</taxon>
        <taxon>Adhaeribacter</taxon>
    </lineage>
</organism>
<dbReference type="RefSeq" id="WP_115372603.1">
    <property type="nucleotide sequence ID" value="NZ_QASA01000001.1"/>
</dbReference>
<dbReference type="AlphaFoldDB" id="A0A369QG48"/>
<dbReference type="EMBL" id="QASA01000001">
    <property type="protein sequence ID" value="RDC63270.1"/>
    <property type="molecule type" value="Genomic_DNA"/>
</dbReference>
<evidence type="ECO:0000313" key="1">
    <source>
        <dbReference type="EMBL" id="RDC63270.1"/>
    </source>
</evidence>
<dbReference type="SUPFAM" id="SSF54786">
    <property type="entry name" value="YcfA/nrd intein domain"/>
    <property type="match status" value="1"/>
</dbReference>
<protein>
    <recommendedName>
        <fullName evidence="3">Toxin HicA</fullName>
    </recommendedName>
</protein>
<proteinExistence type="predicted"/>
<gene>
    <name evidence="1" type="ORF">AHMF7616_01872</name>
</gene>